<dbReference type="AlphaFoldDB" id="A0A1F5V1L9"/>
<dbReference type="InterPro" id="IPR003265">
    <property type="entry name" value="HhH-GPD_domain"/>
</dbReference>
<gene>
    <name evidence="7" type="ORF">A2Z21_02075</name>
</gene>
<comment type="similarity">
    <text evidence="2">Belongs to the alkylbase DNA glycosidase AlkA family.</text>
</comment>
<dbReference type="STRING" id="1817864.A2Z21_02075"/>
<keyword evidence="4" id="KW-0227">DNA damage</keyword>
<dbReference type="GO" id="GO:0006285">
    <property type="term" value="P:base-excision repair, AP site formation"/>
    <property type="evidence" value="ECO:0007669"/>
    <property type="project" value="TreeGrafter"/>
</dbReference>
<dbReference type="FunFam" id="1.10.340.30:FF:000004">
    <property type="entry name" value="DNA-3-methyladenine glycosylase II"/>
    <property type="match status" value="1"/>
</dbReference>
<dbReference type="GO" id="GO:0043916">
    <property type="term" value="F:DNA-7-methylguanine glycosylase activity"/>
    <property type="evidence" value="ECO:0007669"/>
    <property type="project" value="TreeGrafter"/>
</dbReference>
<dbReference type="Gene3D" id="1.10.340.30">
    <property type="entry name" value="Hypothetical protein, domain 2"/>
    <property type="match status" value="1"/>
</dbReference>
<dbReference type="Proteomes" id="UP000179157">
    <property type="component" value="Unassembled WGS sequence"/>
</dbReference>
<accession>A0A1F5V1L9</accession>
<dbReference type="Pfam" id="PF00730">
    <property type="entry name" value="HhH-GPD"/>
    <property type="match status" value="1"/>
</dbReference>
<dbReference type="SUPFAM" id="SSF48150">
    <property type="entry name" value="DNA-glycosylase"/>
    <property type="match status" value="1"/>
</dbReference>
<comment type="caution">
    <text evidence="7">The sequence shown here is derived from an EMBL/GenBank/DDBJ whole genome shotgun (WGS) entry which is preliminary data.</text>
</comment>
<reference evidence="7 8" key="1">
    <citation type="journal article" date="2016" name="Nat. Commun.">
        <title>Thousands of microbial genomes shed light on interconnected biogeochemical processes in an aquifer system.</title>
        <authorList>
            <person name="Anantharaman K."/>
            <person name="Brown C.T."/>
            <person name="Hug L.A."/>
            <person name="Sharon I."/>
            <person name="Castelle C.J."/>
            <person name="Probst A.J."/>
            <person name="Thomas B.C."/>
            <person name="Singh A."/>
            <person name="Wilkins M.J."/>
            <person name="Karaoz U."/>
            <person name="Brodie E.L."/>
            <person name="Williams K.H."/>
            <person name="Hubbard S.S."/>
            <person name="Banfield J.F."/>
        </authorList>
    </citation>
    <scope>NUCLEOTIDE SEQUENCE [LARGE SCALE GENOMIC DNA]</scope>
    <source>
        <strain evidence="8">RBG_16_55_9</strain>
    </source>
</reference>
<evidence type="ECO:0000256" key="2">
    <source>
        <dbReference type="ARBA" id="ARBA00010817"/>
    </source>
</evidence>
<dbReference type="CDD" id="cd00056">
    <property type="entry name" value="ENDO3c"/>
    <property type="match status" value="1"/>
</dbReference>
<dbReference type="PANTHER" id="PTHR43003:SF5">
    <property type="entry name" value="DNA-3-METHYLADENINE GLYCOSYLASE"/>
    <property type="match status" value="1"/>
</dbReference>
<proteinExistence type="inferred from homology"/>
<dbReference type="GO" id="GO:0008725">
    <property type="term" value="F:DNA-3-methyladenine glycosylase activity"/>
    <property type="evidence" value="ECO:0007669"/>
    <property type="project" value="TreeGrafter"/>
</dbReference>
<protein>
    <recommendedName>
        <fullName evidence="3">DNA-3-methyladenine glycosylase II</fullName>
        <ecNumber evidence="3">3.2.2.21</ecNumber>
    </recommendedName>
</protein>
<dbReference type="GO" id="GO:0006307">
    <property type="term" value="P:DNA alkylation repair"/>
    <property type="evidence" value="ECO:0007669"/>
    <property type="project" value="TreeGrafter"/>
</dbReference>
<dbReference type="GO" id="GO:0032993">
    <property type="term" value="C:protein-DNA complex"/>
    <property type="evidence" value="ECO:0007669"/>
    <property type="project" value="TreeGrafter"/>
</dbReference>
<organism evidence="7 8">
    <name type="scientific">Fraserbacteria sp. (strain RBG_16_55_9)</name>
    <dbReference type="NCBI Taxonomy" id="1817864"/>
    <lineage>
        <taxon>Bacteria</taxon>
        <taxon>Candidatus Fraseribacteriota</taxon>
    </lineage>
</organism>
<keyword evidence="5" id="KW-0234">DNA repair</keyword>
<comment type="catalytic activity">
    <reaction evidence="1">
        <text>Hydrolysis of alkylated DNA, releasing 3-methyladenine, 3-methylguanine, 7-methylguanine and 7-methyladenine.</text>
        <dbReference type="EC" id="3.2.2.21"/>
    </reaction>
</comment>
<dbReference type="PANTHER" id="PTHR43003">
    <property type="entry name" value="DNA-3-METHYLADENINE GLYCOSYLASE"/>
    <property type="match status" value="1"/>
</dbReference>
<dbReference type="InterPro" id="IPR000035">
    <property type="entry name" value="Alkylbase_DNA_glycsylse_CS"/>
</dbReference>
<feature type="domain" description="HhH-GPD" evidence="6">
    <location>
        <begin position="51"/>
        <end position="205"/>
    </location>
</feature>
<name>A0A1F5V1L9_FRAXR</name>
<dbReference type="PROSITE" id="PS00516">
    <property type="entry name" value="ALKYLBASE_DNA_GLYCOS"/>
    <property type="match status" value="1"/>
</dbReference>
<dbReference type="InterPro" id="IPR051912">
    <property type="entry name" value="Alkylbase_DNA_Glycosylase/TA"/>
</dbReference>
<evidence type="ECO:0000256" key="3">
    <source>
        <dbReference type="ARBA" id="ARBA00012000"/>
    </source>
</evidence>
<evidence type="ECO:0000256" key="1">
    <source>
        <dbReference type="ARBA" id="ARBA00000086"/>
    </source>
</evidence>
<evidence type="ECO:0000313" key="7">
    <source>
        <dbReference type="EMBL" id="OGF57208.1"/>
    </source>
</evidence>
<dbReference type="SMART" id="SM00478">
    <property type="entry name" value="ENDO3c"/>
    <property type="match status" value="1"/>
</dbReference>
<dbReference type="GO" id="GO:0032131">
    <property type="term" value="F:alkylated DNA binding"/>
    <property type="evidence" value="ECO:0007669"/>
    <property type="project" value="TreeGrafter"/>
</dbReference>
<dbReference type="EMBL" id="MFGX01000016">
    <property type="protein sequence ID" value="OGF57208.1"/>
    <property type="molecule type" value="Genomic_DNA"/>
</dbReference>
<evidence type="ECO:0000256" key="4">
    <source>
        <dbReference type="ARBA" id="ARBA00022763"/>
    </source>
</evidence>
<evidence type="ECO:0000313" key="8">
    <source>
        <dbReference type="Proteomes" id="UP000179157"/>
    </source>
</evidence>
<dbReference type="EC" id="3.2.2.21" evidence="3"/>
<dbReference type="InterPro" id="IPR011257">
    <property type="entry name" value="DNA_glycosylase"/>
</dbReference>
<dbReference type="Gene3D" id="1.10.1670.40">
    <property type="match status" value="1"/>
</dbReference>
<evidence type="ECO:0000259" key="6">
    <source>
        <dbReference type="SMART" id="SM00478"/>
    </source>
</evidence>
<sequence length="207" mass="23230">MAPNVKADVDQATESLRLADPILGRAIVRIGRCTLTPTGEDPFTAFAESILYQQLSGKAAETIIKRLKALFDHDWPSPEQLLATPEDRLRAAGVSWNKIRALKDLATKTTDGTLDFAHLANQTDAEIISHATQVRGIGRWTAEMFLIFTLGRPDVFPVDDLGIQKGIQKLYGYRKLPAKRTMLRHAGKWRPFRTVASWYLWRVVSSD</sequence>
<evidence type="ECO:0000256" key="5">
    <source>
        <dbReference type="ARBA" id="ARBA00023204"/>
    </source>
</evidence>